<dbReference type="eggNOG" id="KOG3276">
    <property type="taxonomic scope" value="Eukaryota"/>
</dbReference>
<dbReference type="Pfam" id="PF02594">
    <property type="entry name" value="DUF167"/>
    <property type="match status" value="1"/>
</dbReference>
<dbReference type="RefSeq" id="XP_006692255.1">
    <property type="nucleotide sequence ID" value="XM_006692192.1"/>
</dbReference>
<dbReference type="Gene3D" id="3.30.1200.10">
    <property type="entry name" value="YggU-like"/>
    <property type="match status" value="1"/>
</dbReference>
<dbReference type="AlphaFoldDB" id="G0S2K3"/>
<dbReference type="OMA" id="TIYIHCH"/>
<dbReference type="HOGENOM" id="CLU_130694_1_0_1"/>
<proteinExistence type="inferred from homology"/>
<dbReference type="SUPFAM" id="SSF69786">
    <property type="entry name" value="YggU-like"/>
    <property type="match status" value="1"/>
</dbReference>
<dbReference type="InterPro" id="IPR036591">
    <property type="entry name" value="YggU-like_sf"/>
</dbReference>
<dbReference type="STRING" id="759272.G0S2K3"/>
<protein>
    <recommendedName>
        <fullName evidence="4">YggU-like protein</fullName>
    </recommendedName>
</protein>
<dbReference type="NCBIfam" id="TIGR00251">
    <property type="entry name" value="DUF167 family protein"/>
    <property type="match status" value="1"/>
</dbReference>
<accession>G0S2K3</accession>
<dbReference type="HAMAP" id="MF_00634">
    <property type="entry name" value="UPF0235"/>
    <property type="match status" value="1"/>
</dbReference>
<dbReference type="KEGG" id="cthr:CTHT_0017530"/>
<sequence length="120" mass="12914">MSSARAMWYVAGTKKSPNGTLYLNCNVKPGASKQREGIASVGDDAVEICVAAQAREGEANKAVIKVLSEVLDLPKSDLQITQGLKSRNKTVAVSGGWINSGEEECLKRVRQYLEKAMNDA</sequence>
<evidence type="ECO:0000313" key="2">
    <source>
        <dbReference type="EMBL" id="EGS22236.1"/>
    </source>
</evidence>
<evidence type="ECO:0000313" key="3">
    <source>
        <dbReference type="Proteomes" id="UP000008066"/>
    </source>
</evidence>
<dbReference type="InterPro" id="IPR003746">
    <property type="entry name" value="DUF167"/>
</dbReference>
<dbReference type="PANTHER" id="PTHR13420:SF7">
    <property type="entry name" value="UPF0235 PROTEIN C15ORF40"/>
    <property type="match status" value="1"/>
</dbReference>
<evidence type="ECO:0008006" key="4">
    <source>
        <dbReference type="Google" id="ProtNLM"/>
    </source>
</evidence>
<dbReference type="EMBL" id="GL988040">
    <property type="protein sequence ID" value="EGS22236.1"/>
    <property type="molecule type" value="Genomic_DNA"/>
</dbReference>
<dbReference type="Proteomes" id="UP000008066">
    <property type="component" value="Unassembled WGS sequence"/>
</dbReference>
<comment type="similarity">
    <text evidence="1">Belongs to the UPF0235 family.</text>
</comment>
<organism evidence="3">
    <name type="scientific">Chaetomium thermophilum (strain DSM 1495 / CBS 144.50 / IMI 039719)</name>
    <name type="common">Thermochaetoides thermophila</name>
    <dbReference type="NCBI Taxonomy" id="759272"/>
    <lineage>
        <taxon>Eukaryota</taxon>
        <taxon>Fungi</taxon>
        <taxon>Dikarya</taxon>
        <taxon>Ascomycota</taxon>
        <taxon>Pezizomycotina</taxon>
        <taxon>Sordariomycetes</taxon>
        <taxon>Sordariomycetidae</taxon>
        <taxon>Sordariales</taxon>
        <taxon>Chaetomiaceae</taxon>
        <taxon>Thermochaetoides</taxon>
    </lineage>
</organism>
<dbReference type="GO" id="GO:0005737">
    <property type="term" value="C:cytoplasm"/>
    <property type="evidence" value="ECO:0007669"/>
    <property type="project" value="TreeGrafter"/>
</dbReference>
<dbReference type="SMART" id="SM01152">
    <property type="entry name" value="DUF167"/>
    <property type="match status" value="1"/>
</dbReference>
<keyword evidence="3" id="KW-1185">Reference proteome</keyword>
<dbReference type="OrthoDB" id="244097at2759"/>
<dbReference type="GeneID" id="18255791"/>
<name>G0S2K3_CHATD</name>
<gene>
    <name evidence="2" type="ORF">CTHT_0017530</name>
</gene>
<dbReference type="PANTHER" id="PTHR13420">
    <property type="entry name" value="UPF0235 PROTEIN C15ORF40"/>
    <property type="match status" value="1"/>
</dbReference>
<evidence type="ECO:0000256" key="1">
    <source>
        <dbReference type="ARBA" id="ARBA00010364"/>
    </source>
</evidence>
<reference evidence="2 3" key="1">
    <citation type="journal article" date="2011" name="Cell">
        <title>Insight into structure and assembly of the nuclear pore complex by utilizing the genome of a eukaryotic thermophile.</title>
        <authorList>
            <person name="Amlacher S."/>
            <person name="Sarges P."/>
            <person name="Flemming D."/>
            <person name="van Noort V."/>
            <person name="Kunze R."/>
            <person name="Devos D.P."/>
            <person name="Arumugam M."/>
            <person name="Bork P."/>
            <person name="Hurt E."/>
        </authorList>
    </citation>
    <scope>NUCLEOTIDE SEQUENCE [LARGE SCALE GENOMIC DNA]</scope>
    <source>
        <strain evidence="3">DSM 1495 / CBS 144.50 / IMI 039719</strain>
    </source>
</reference>